<dbReference type="Pfam" id="PF00098">
    <property type="entry name" value="zf-CCHC"/>
    <property type="match status" value="1"/>
</dbReference>
<dbReference type="SUPFAM" id="SSF50630">
    <property type="entry name" value="Acid proteases"/>
    <property type="match status" value="1"/>
</dbReference>
<keyword evidence="1" id="KW-0479">Metal-binding</keyword>
<dbReference type="InterPro" id="IPR021109">
    <property type="entry name" value="Peptidase_aspartic_dom_sf"/>
</dbReference>
<feature type="domain" description="CCHC-type" evidence="3">
    <location>
        <begin position="262"/>
        <end position="278"/>
    </location>
</feature>
<comment type="caution">
    <text evidence="4">The sequence shown here is derived from an EMBL/GenBank/DDBJ whole genome shotgun (WGS) entry which is preliminary data.</text>
</comment>
<evidence type="ECO:0000313" key="5">
    <source>
        <dbReference type="Proteomes" id="UP001152320"/>
    </source>
</evidence>
<dbReference type="InterPro" id="IPR001878">
    <property type="entry name" value="Znf_CCHC"/>
</dbReference>
<dbReference type="GO" id="GO:0003676">
    <property type="term" value="F:nucleic acid binding"/>
    <property type="evidence" value="ECO:0007669"/>
    <property type="project" value="InterPro"/>
</dbReference>
<dbReference type="Gene3D" id="2.40.70.10">
    <property type="entry name" value="Acid Proteases"/>
    <property type="match status" value="1"/>
</dbReference>
<dbReference type="PROSITE" id="PS50158">
    <property type="entry name" value="ZF_CCHC"/>
    <property type="match status" value="1"/>
</dbReference>
<keyword evidence="5" id="KW-1185">Reference proteome</keyword>
<dbReference type="PANTHER" id="PTHR46888:SF1">
    <property type="entry name" value="RIBONUCLEASE H"/>
    <property type="match status" value="1"/>
</dbReference>
<accession>A0A9Q0YGI7</accession>
<dbReference type="AlphaFoldDB" id="A0A9Q0YGI7"/>
<keyword evidence="1" id="KW-0862">Zinc</keyword>
<feature type="compositionally biased region" description="Polar residues" evidence="2">
    <location>
        <begin position="232"/>
        <end position="256"/>
    </location>
</feature>
<dbReference type="SMART" id="SM00343">
    <property type="entry name" value="ZnF_C2HC"/>
    <property type="match status" value="1"/>
</dbReference>
<dbReference type="PANTHER" id="PTHR46888">
    <property type="entry name" value="ZINC KNUCKLE DOMAINCONTAINING PROTEIN-RELATED"/>
    <property type="match status" value="1"/>
</dbReference>
<reference evidence="4" key="1">
    <citation type="submission" date="2021-10" db="EMBL/GenBank/DDBJ databases">
        <title>Tropical sea cucumber genome reveals ecological adaptation and Cuvierian tubules defense mechanism.</title>
        <authorList>
            <person name="Chen T."/>
        </authorList>
    </citation>
    <scope>NUCLEOTIDE SEQUENCE</scope>
    <source>
        <strain evidence="4">Nanhai2018</strain>
        <tissue evidence="4">Muscle</tissue>
    </source>
</reference>
<dbReference type="Proteomes" id="UP001152320">
    <property type="component" value="Unassembled WGS sequence"/>
</dbReference>
<evidence type="ECO:0000259" key="3">
    <source>
        <dbReference type="PROSITE" id="PS50158"/>
    </source>
</evidence>
<dbReference type="SUPFAM" id="SSF57756">
    <property type="entry name" value="Retrovirus zinc finger-like domains"/>
    <property type="match status" value="1"/>
</dbReference>
<dbReference type="OrthoDB" id="9907264at2759"/>
<evidence type="ECO:0000256" key="1">
    <source>
        <dbReference type="PROSITE-ProRule" id="PRU00047"/>
    </source>
</evidence>
<dbReference type="InterPro" id="IPR036875">
    <property type="entry name" value="Znf_CCHC_sf"/>
</dbReference>
<evidence type="ECO:0000313" key="4">
    <source>
        <dbReference type="EMBL" id="KAJ8018256.1"/>
    </source>
</evidence>
<dbReference type="CDD" id="cd00303">
    <property type="entry name" value="retropepsin_like"/>
    <property type="match status" value="1"/>
</dbReference>
<dbReference type="SUPFAM" id="SSF47353">
    <property type="entry name" value="Retrovirus capsid dimerization domain-like"/>
    <property type="match status" value="1"/>
</dbReference>
<dbReference type="Gene3D" id="4.10.60.10">
    <property type="entry name" value="Zinc finger, CCHC-type"/>
    <property type="match status" value="1"/>
</dbReference>
<name>A0A9Q0YGI7_HOLLE</name>
<proteinExistence type="predicted"/>
<evidence type="ECO:0000256" key="2">
    <source>
        <dbReference type="SAM" id="MobiDB-lite"/>
    </source>
</evidence>
<protein>
    <recommendedName>
        <fullName evidence="3">CCHC-type domain-containing protein</fullName>
    </recommendedName>
</protein>
<dbReference type="EMBL" id="JAIZAY010000499">
    <property type="protein sequence ID" value="KAJ8018256.1"/>
    <property type="molecule type" value="Genomic_DNA"/>
</dbReference>
<keyword evidence="1" id="KW-0863">Zinc-finger</keyword>
<dbReference type="GO" id="GO:0008270">
    <property type="term" value="F:zinc ion binding"/>
    <property type="evidence" value="ECO:0007669"/>
    <property type="project" value="UniProtKB-KW"/>
</dbReference>
<gene>
    <name evidence="4" type="ORF">HOLleu_43849</name>
</gene>
<organism evidence="4 5">
    <name type="scientific">Holothuria leucospilota</name>
    <name type="common">Black long sea cucumber</name>
    <name type="synonym">Mertensiothuria leucospilota</name>
    <dbReference type="NCBI Taxonomy" id="206669"/>
    <lineage>
        <taxon>Eukaryota</taxon>
        <taxon>Metazoa</taxon>
        <taxon>Echinodermata</taxon>
        <taxon>Eleutherozoa</taxon>
        <taxon>Echinozoa</taxon>
        <taxon>Holothuroidea</taxon>
        <taxon>Aspidochirotacea</taxon>
        <taxon>Aspidochirotida</taxon>
        <taxon>Holothuriidae</taxon>
        <taxon>Holothuria</taxon>
    </lineage>
</organism>
<dbReference type="InterPro" id="IPR038269">
    <property type="entry name" value="SCAN_sf"/>
</dbReference>
<feature type="region of interest" description="Disordered" evidence="2">
    <location>
        <begin position="227"/>
        <end position="256"/>
    </location>
</feature>
<dbReference type="Gene3D" id="1.10.4020.10">
    <property type="entry name" value="DNA breaking-rejoining enzymes"/>
    <property type="match status" value="1"/>
</dbReference>
<sequence>MLVDYINKLCEQNHLDATLLKTKEEKIAALQLLPALKGTVFGSGSEAEKAGKSFCKLKNFRQLGPEDDVECYLATFERHCLSQDIPLKRWTLDLEACLTGKAQRAFSLLSAEQKENFEAVRDAILAAYRLTPEAYKDKFRTAQKLSSETFQQCATRLSLYLRRWFNPSERLLNEDEFQAIMGKLVVDQLIFSLNDESLRLKLLEHRWSTLEDFVSFADNLMIARLSHRGRASQRNNPTSPKRRQSPQSQTQLNQGSNSNAFRCFTCNEIGHLSYNCPNSPNGTLNFIRFSTEDCCEELVRFPNINTSTIPKLDGAYFEATVNGKVTLAYADSGSAKTFVNASEVELTDIIPLDSPLNLTFLDGTPLVVLGKVVFNLSIAAGVKDEAEAFVSDIPCPILLGRDLLAKLGLVFDISDNSYWAEKVRPRVKYPLLWIDRWGGPIQKGSSDTGLGLCLQKSLQSVSEVTDETGDDNET</sequence>